<dbReference type="EMBL" id="OFSM01000045">
    <property type="protein sequence ID" value="SOY32307.1"/>
    <property type="molecule type" value="Genomic_DNA"/>
</dbReference>
<accession>A0A2K4ZP95</accession>
<keyword evidence="3" id="KW-1185">Reference proteome</keyword>
<name>A0A2K4ZP95_9FIRM</name>
<dbReference type="RefSeq" id="WP_103242259.1">
    <property type="nucleotide sequence ID" value="NZ_JANJZD010000051.1"/>
</dbReference>
<dbReference type="Pfam" id="PF19776">
    <property type="entry name" value="DUF6262"/>
    <property type="match status" value="1"/>
</dbReference>
<reference evidence="2 3" key="1">
    <citation type="submission" date="2018-01" db="EMBL/GenBank/DDBJ databases">
        <authorList>
            <person name="Gaut B.S."/>
            <person name="Morton B.R."/>
            <person name="Clegg M.T."/>
            <person name="Duvall M.R."/>
        </authorList>
    </citation>
    <scope>NUCLEOTIDE SEQUENCE [LARGE SCALE GENOMIC DNA]</scope>
    <source>
        <strain evidence="2">GP69</strain>
    </source>
</reference>
<dbReference type="Proteomes" id="UP000236311">
    <property type="component" value="Unassembled WGS sequence"/>
</dbReference>
<proteinExistence type="predicted"/>
<dbReference type="OrthoDB" id="2048737at2"/>
<dbReference type="InterPro" id="IPR046229">
    <property type="entry name" value="TnpC-like"/>
</dbReference>
<evidence type="ECO:0000256" key="1">
    <source>
        <dbReference type="SAM" id="Coils"/>
    </source>
</evidence>
<evidence type="ECO:0000313" key="3">
    <source>
        <dbReference type="Proteomes" id="UP000236311"/>
    </source>
</evidence>
<sequence length="127" mass="14966">MNKYEKMLECNRKASDEKIERARKAIFELMDEGEKVTVPKLMEKTGLSRGFFYKNPSVRQTLDKVLEQQGGVSHPRKNILDMAMNNEILSLQKQIRAMQQEMDALRQENEKLKKALDRKNRELLRNL</sequence>
<feature type="coiled-coil region" evidence="1">
    <location>
        <begin position="81"/>
        <end position="126"/>
    </location>
</feature>
<evidence type="ECO:0008006" key="4">
    <source>
        <dbReference type="Google" id="ProtNLM"/>
    </source>
</evidence>
<organism evidence="2 3">
    <name type="scientific">Acetatifactor muris</name>
    <dbReference type="NCBI Taxonomy" id="879566"/>
    <lineage>
        <taxon>Bacteria</taxon>
        <taxon>Bacillati</taxon>
        <taxon>Bacillota</taxon>
        <taxon>Clostridia</taxon>
        <taxon>Lachnospirales</taxon>
        <taxon>Lachnospiraceae</taxon>
        <taxon>Acetatifactor</taxon>
    </lineage>
</organism>
<gene>
    <name evidence="2" type="ORF">AMURIS_05065</name>
</gene>
<dbReference type="AlphaFoldDB" id="A0A2K4ZP95"/>
<evidence type="ECO:0000313" key="2">
    <source>
        <dbReference type="EMBL" id="SOY32307.1"/>
    </source>
</evidence>
<keyword evidence="1" id="KW-0175">Coiled coil</keyword>
<protein>
    <recommendedName>
        <fullName evidence="4">Transposase</fullName>
    </recommendedName>
</protein>